<feature type="region of interest" description="Disordered" evidence="1">
    <location>
        <begin position="125"/>
        <end position="237"/>
    </location>
</feature>
<accession>A0A9W9BVW8</accession>
<dbReference type="AlphaFoldDB" id="A0A9W9BVW8"/>
<evidence type="ECO:0000256" key="1">
    <source>
        <dbReference type="SAM" id="MobiDB-lite"/>
    </source>
</evidence>
<sequence>MSMRRVYDCFDTDKKGHFQAVDELFEKGVWIGYFAEESDREAKVVVMPLQGADEAGLFCIMLPQSLDRSIKALDLFRPYEHGIDRNDSKSFANEIMLLAVRDRDNSGSGILSTVRKTLDPVELATIADRSSSPNSSAQNAPRPIAENIPQSGGQPRFKAKRKQQQPDGEDSASGGPVKRNRQVPLKGPRMSEHIVSLSDDDLDDVPLIPKARGLTSRPRVQQPTPVSPSSALNPSSIQAPRPPVVLMNHLQFTDEQVQRIFFVWKIEFEGDDAEVRRSLSAYGTFRKLLESFREDANIIPSAAQQVQAKLWLMRYELAGGKGKTVFVKPASPDFEHSFDSILRHLAENEEWKKNKSMVTEIKVRAITSGSD</sequence>
<dbReference type="EMBL" id="JAPEUV010000130">
    <property type="protein sequence ID" value="KAJ4332036.1"/>
    <property type="molecule type" value="Genomic_DNA"/>
</dbReference>
<name>A0A9W9BVW8_9PLEO</name>
<feature type="compositionally biased region" description="Polar residues" evidence="1">
    <location>
        <begin position="218"/>
        <end position="237"/>
    </location>
</feature>
<dbReference type="OrthoDB" id="3783585at2759"/>
<organism evidence="2 3">
    <name type="scientific">Didymella glomerata</name>
    <dbReference type="NCBI Taxonomy" id="749621"/>
    <lineage>
        <taxon>Eukaryota</taxon>
        <taxon>Fungi</taxon>
        <taxon>Dikarya</taxon>
        <taxon>Ascomycota</taxon>
        <taxon>Pezizomycotina</taxon>
        <taxon>Dothideomycetes</taxon>
        <taxon>Pleosporomycetidae</taxon>
        <taxon>Pleosporales</taxon>
        <taxon>Pleosporineae</taxon>
        <taxon>Didymellaceae</taxon>
        <taxon>Didymella</taxon>
    </lineage>
</organism>
<keyword evidence="3" id="KW-1185">Reference proteome</keyword>
<evidence type="ECO:0000313" key="2">
    <source>
        <dbReference type="EMBL" id="KAJ4332036.1"/>
    </source>
</evidence>
<feature type="compositionally biased region" description="Low complexity" evidence="1">
    <location>
        <begin position="129"/>
        <end position="142"/>
    </location>
</feature>
<protein>
    <submittedName>
        <fullName evidence="2">Uncharacterized protein</fullName>
    </submittedName>
</protein>
<comment type="caution">
    <text evidence="2">The sequence shown here is derived from an EMBL/GenBank/DDBJ whole genome shotgun (WGS) entry which is preliminary data.</text>
</comment>
<reference evidence="2" key="1">
    <citation type="submission" date="2022-10" db="EMBL/GenBank/DDBJ databases">
        <title>Tapping the CABI collections for fungal endophytes: first genome assemblies for Collariella, Neodidymelliopsis, Ascochyta clinopodiicola, Didymella pomorum, Didymosphaeria variabile, Neocosmospora piperis and Neocucurbitaria cava.</title>
        <authorList>
            <person name="Hill R."/>
        </authorList>
    </citation>
    <scope>NUCLEOTIDE SEQUENCE</scope>
    <source>
        <strain evidence="2">IMI 360193</strain>
    </source>
</reference>
<proteinExistence type="predicted"/>
<dbReference type="Proteomes" id="UP001140562">
    <property type="component" value="Unassembled WGS sequence"/>
</dbReference>
<gene>
    <name evidence="2" type="ORF">N0V87_008713</name>
</gene>
<evidence type="ECO:0000313" key="3">
    <source>
        <dbReference type="Proteomes" id="UP001140562"/>
    </source>
</evidence>